<dbReference type="AlphaFoldDB" id="A0A1Z4LUC7"/>
<evidence type="ECO:0000313" key="6">
    <source>
        <dbReference type="EMBL" id="BAY84850.1"/>
    </source>
</evidence>
<dbReference type="OrthoDB" id="9800643at2"/>
<keyword evidence="7" id="KW-1185">Reference proteome</keyword>
<evidence type="ECO:0000256" key="2">
    <source>
        <dbReference type="ARBA" id="ARBA00022679"/>
    </source>
</evidence>
<dbReference type="InterPro" id="IPR052663">
    <property type="entry name" value="RF_glutamine_MTase_cyano"/>
</dbReference>
<evidence type="ECO:0000313" key="7">
    <source>
        <dbReference type="Proteomes" id="UP000218418"/>
    </source>
</evidence>
<protein>
    <recommendedName>
        <fullName evidence="4">Release factor glutamine methyltransferase</fullName>
        <shortName evidence="4">RF MTase</shortName>
        <ecNumber evidence="4">2.1.1.297</ecNumber>
    </recommendedName>
    <alternativeName>
        <fullName evidence="4">N5-glutamine methyltransferase PrmC</fullName>
    </alternativeName>
    <alternativeName>
        <fullName evidence="4">Protein-(glutamine-N5) MTase PrmC</fullName>
    </alternativeName>
    <alternativeName>
        <fullName evidence="4">Protein-glutamine N-methyltransferase PrmC</fullName>
    </alternativeName>
</protein>
<feature type="binding site" evidence="4">
    <location>
        <begin position="137"/>
        <end position="141"/>
    </location>
    <ligand>
        <name>S-adenosyl-L-methionine</name>
        <dbReference type="ChEBI" id="CHEBI:59789"/>
    </ligand>
</feature>
<feature type="binding site" evidence="4">
    <location>
        <position position="189"/>
    </location>
    <ligand>
        <name>S-adenosyl-L-methionine</name>
        <dbReference type="ChEBI" id="CHEBI:59789"/>
    </ligand>
</feature>
<dbReference type="HAMAP" id="MF_02126">
    <property type="entry name" value="RF_methyltr_PrmC"/>
    <property type="match status" value="1"/>
</dbReference>
<sequence length="301" mass="33697">MVDKQFWVSGNELSKWRDAAITSAALSTNVSKVEVDWLLQEIAGLDSLALRIGSFKEKSQIPLKLTLQELSKLWQERLSENLPVQYIARSTPWRHFNIKVSPSVLIPRPETESLIDLVVALQSNNPAIQEGNWADLGTGSGIIALGLCSAFSKATIYAVDRSSQALSIARQNAHDYSLDNRIKFYQGSWWEPLDFLKGEFNGMVSNPPYIPTATLPNLQPEVFKHEPHLALDGGDDGLECIRHLVKTSPDYLRPGGIWLIEMMAGQADKVKQMLYDNGSYSKIEIHRDLAGIERFALAYRS</sequence>
<keyword evidence="3 4" id="KW-0949">S-adenosyl-L-methionine</keyword>
<gene>
    <name evidence="4" type="primary">prmC</name>
    <name evidence="6" type="ORF">NIES267_43470</name>
</gene>
<dbReference type="GO" id="GO:0003676">
    <property type="term" value="F:nucleic acid binding"/>
    <property type="evidence" value="ECO:0007669"/>
    <property type="project" value="InterPro"/>
</dbReference>
<comment type="similarity">
    <text evidence="4">Belongs to the protein N5-glutamine methyltransferase family. PrmC subfamily.</text>
</comment>
<feature type="binding site" evidence="4">
    <location>
        <position position="206"/>
    </location>
    <ligand>
        <name>S-adenosyl-L-methionine</name>
        <dbReference type="ChEBI" id="CHEBI:59789"/>
    </ligand>
</feature>
<dbReference type="InterPro" id="IPR002052">
    <property type="entry name" value="DNA_methylase_N6_adenine_CS"/>
</dbReference>
<dbReference type="GO" id="GO:0032259">
    <property type="term" value="P:methylation"/>
    <property type="evidence" value="ECO:0007669"/>
    <property type="project" value="UniProtKB-KW"/>
</dbReference>
<dbReference type="Proteomes" id="UP000218418">
    <property type="component" value="Chromosome"/>
</dbReference>
<keyword evidence="1 4" id="KW-0489">Methyltransferase</keyword>
<organism evidence="6 7">
    <name type="scientific">Calothrix parasitica NIES-267</name>
    <dbReference type="NCBI Taxonomy" id="1973488"/>
    <lineage>
        <taxon>Bacteria</taxon>
        <taxon>Bacillati</taxon>
        <taxon>Cyanobacteriota</taxon>
        <taxon>Cyanophyceae</taxon>
        <taxon>Nostocales</taxon>
        <taxon>Calotrichaceae</taxon>
        <taxon>Calothrix</taxon>
    </lineage>
</organism>
<dbReference type="NCBIfam" id="TIGR00536">
    <property type="entry name" value="hemK_fam"/>
    <property type="match status" value="1"/>
</dbReference>
<dbReference type="NCBIfam" id="TIGR03534">
    <property type="entry name" value="RF_mod_PrmC"/>
    <property type="match status" value="1"/>
</dbReference>
<evidence type="ECO:0000256" key="4">
    <source>
        <dbReference type="HAMAP-Rule" id="MF_02126"/>
    </source>
</evidence>
<proteinExistence type="inferred from homology"/>
<name>A0A1Z4LUC7_9CYAN</name>
<dbReference type="GO" id="GO:0102559">
    <property type="term" value="F:peptide chain release factor N(5)-glutamine methyltransferase activity"/>
    <property type="evidence" value="ECO:0007669"/>
    <property type="project" value="UniProtKB-EC"/>
</dbReference>
<dbReference type="Gene3D" id="3.40.50.150">
    <property type="entry name" value="Vaccinia Virus protein VP39"/>
    <property type="match status" value="1"/>
</dbReference>
<keyword evidence="2 4" id="KW-0808">Transferase</keyword>
<accession>A0A1Z4LUC7</accession>
<dbReference type="PANTHER" id="PTHR47441">
    <property type="match status" value="1"/>
</dbReference>
<feature type="binding site" evidence="4">
    <location>
        <begin position="206"/>
        <end position="209"/>
    </location>
    <ligand>
        <name>substrate</name>
    </ligand>
</feature>
<feature type="binding site" evidence="4">
    <location>
        <position position="160"/>
    </location>
    <ligand>
        <name>S-adenosyl-L-methionine</name>
        <dbReference type="ChEBI" id="CHEBI:59789"/>
    </ligand>
</feature>
<evidence type="ECO:0000259" key="5">
    <source>
        <dbReference type="Pfam" id="PF05175"/>
    </source>
</evidence>
<dbReference type="EMBL" id="AP018227">
    <property type="protein sequence ID" value="BAY84850.1"/>
    <property type="molecule type" value="Genomic_DNA"/>
</dbReference>
<dbReference type="Pfam" id="PF05175">
    <property type="entry name" value="MTS"/>
    <property type="match status" value="1"/>
</dbReference>
<dbReference type="SUPFAM" id="SSF53335">
    <property type="entry name" value="S-adenosyl-L-methionine-dependent methyltransferases"/>
    <property type="match status" value="1"/>
</dbReference>
<dbReference type="InterPro" id="IPR019874">
    <property type="entry name" value="RF_methyltr_PrmC"/>
</dbReference>
<dbReference type="EC" id="2.1.1.297" evidence="4"/>
<dbReference type="CDD" id="cd02440">
    <property type="entry name" value="AdoMet_MTases"/>
    <property type="match status" value="1"/>
</dbReference>
<feature type="domain" description="Methyltransferase small" evidence="5">
    <location>
        <begin position="122"/>
        <end position="210"/>
    </location>
</feature>
<comment type="catalytic activity">
    <reaction evidence="4">
        <text>L-glutaminyl-[peptide chain release factor] + S-adenosyl-L-methionine = N(5)-methyl-L-glutaminyl-[peptide chain release factor] + S-adenosyl-L-homocysteine + H(+)</text>
        <dbReference type="Rhea" id="RHEA:42896"/>
        <dbReference type="Rhea" id="RHEA-COMP:10271"/>
        <dbReference type="Rhea" id="RHEA-COMP:10272"/>
        <dbReference type="ChEBI" id="CHEBI:15378"/>
        <dbReference type="ChEBI" id="CHEBI:30011"/>
        <dbReference type="ChEBI" id="CHEBI:57856"/>
        <dbReference type="ChEBI" id="CHEBI:59789"/>
        <dbReference type="ChEBI" id="CHEBI:61891"/>
        <dbReference type="EC" id="2.1.1.297"/>
    </reaction>
</comment>
<comment type="function">
    <text evidence="4">Methylates the class 1 translation termination release factors RF1/PrfA and RF2/PrfB on the glutamine residue of the universally conserved GGQ motif.</text>
</comment>
<dbReference type="PANTHER" id="PTHR47441:SF3">
    <property type="entry name" value="RELEASE FACTOR GLUTAMINE METHYLTRANSFERASE"/>
    <property type="match status" value="1"/>
</dbReference>
<evidence type="ECO:0000256" key="1">
    <source>
        <dbReference type="ARBA" id="ARBA00022603"/>
    </source>
</evidence>
<dbReference type="InterPro" id="IPR004556">
    <property type="entry name" value="HemK-like"/>
</dbReference>
<dbReference type="PROSITE" id="PS00092">
    <property type="entry name" value="N6_MTASE"/>
    <property type="match status" value="1"/>
</dbReference>
<dbReference type="InterPro" id="IPR007848">
    <property type="entry name" value="Small_mtfrase_dom"/>
</dbReference>
<reference evidence="6 7" key="1">
    <citation type="submission" date="2017-06" db="EMBL/GenBank/DDBJ databases">
        <title>Genome sequencing of cyanobaciteial culture collection at National Institute for Environmental Studies (NIES).</title>
        <authorList>
            <person name="Hirose Y."/>
            <person name="Shimura Y."/>
            <person name="Fujisawa T."/>
            <person name="Nakamura Y."/>
            <person name="Kawachi M."/>
        </authorList>
    </citation>
    <scope>NUCLEOTIDE SEQUENCE [LARGE SCALE GENOMIC DNA]</scope>
    <source>
        <strain evidence="6 7">NIES-267</strain>
    </source>
</reference>
<dbReference type="InterPro" id="IPR029063">
    <property type="entry name" value="SAM-dependent_MTases_sf"/>
</dbReference>
<evidence type="ECO:0000256" key="3">
    <source>
        <dbReference type="ARBA" id="ARBA00022691"/>
    </source>
</evidence>